<name>A0A932A8N0_9BACT</name>
<dbReference type="Proteomes" id="UP000779809">
    <property type="component" value="Unassembled WGS sequence"/>
</dbReference>
<comment type="caution">
    <text evidence="1">The sequence shown here is derived from an EMBL/GenBank/DDBJ whole genome shotgun (WGS) entry which is preliminary data.</text>
</comment>
<evidence type="ECO:0000313" key="2">
    <source>
        <dbReference type="Proteomes" id="UP000779809"/>
    </source>
</evidence>
<organism evidence="1 2">
    <name type="scientific">Candidatus Korobacter versatilis</name>
    <dbReference type="NCBI Taxonomy" id="658062"/>
    <lineage>
        <taxon>Bacteria</taxon>
        <taxon>Pseudomonadati</taxon>
        <taxon>Acidobacteriota</taxon>
        <taxon>Terriglobia</taxon>
        <taxon>Terriglobales</taxon>
        <taxon>Candidatus Korobacteraceae</taxon>
        <taxon>Candidatus Korobacter</taxon>
    </lineage>
</organism>
<proteinExistence type="predicted"/>
<protein>
    <submittedName>
        <fullName evidence="1">Uncharacterized protein</fullName>
    </submittedName>
</protein>
<gene>
    <name evidence="1" type="ORF">HYX28_02360</name>
</gene>
<sequence>MPDPAQQLAELYAAGFEVQSFDRYPRAVGVLRDGAIALVEPTPEGLRMIGTAGWRMGEVMGVLVEKDGRPVFQAKQELLDATPERVAAVKRLKADIEALMGKG</sequence>
<dbReference type="EMBL" id="JACPNR010000004">
    <property type="protein sequence ID" value="MBI2677604.1"/>
    <property type="molecule type" value="Genomic_DNA"/>
</dbReference>
<evidence type="ECO:0000313" key="1">
    <source>
        <dbReference type="EMBL" id="MBI2677604.1"/>
    </source>
</evidence>
<dbReference type="AlphaFoldDB" id="A0A932A8N0"/>
<reference evidence="1" key="1">
    <citation type="submission" date="2020-07" db="EMBL/GenBank/DDBJ databases">
        <title>Huge and variable diversity of episymbiotic CPR bacteria and DPANN archaea in groundwater ecosystems.</title>
        <authorList>
            <person name="He C.Y."/>
            <person name="Keren R."/>
            <person name="Whittaker M."/>
            <person name="Farag I.F."/>
            <person name="Doudna J."/>
            <person name="Cate J.H.D."/>
            <person name="Banfield J.F."/>
        </authorList>
    </citation>
    <scope>NUCLEOTIDE SEQUENCE</scope>
    <source>
        <strain evidence="1">NC_groundwater_580_Pr5_B-0.1um_64_19</strain>
    </source>
</reference>
<accession>A0A932A8N0</accession>